<organism evidence="1">
    <name type="scientific">marine metagenome</name>
    <dbReference type="NCBI Taxonomy" id="408172"/>
    <lineage>
        <taxon>unclassified sequences</taxon>
        <taxon>metagenomes</taxon>
        <taxon>ecological metagenomes</taxon>
    </lineage>
</organism>
<reference evidence="1" key="1">
    <citation type="submission" date="2018-05" db="EMBL/GenBank/DDBJ databases">
        <authorList>
            <person name="Lanie J.A."/>
            <person name="Ng W.-L."/>
            <person name="Kazmierczak K.M."/>
            <person name="Andrzejewski T.M."/>
            <person name="Davidsen T.M."/>
            <person name="Wayne K.J."/>
            <person name="Tettelin H."/>
            <person name="Glass J.I."/>
            <person name="Rusch D."/>
            <person name="Podicherti R."/>
            <person name="Tsui H.-C.T."/>
            <person name="Winkler M.E."/>
        </authorList>
    </citation>
    <scope>NUCLEOTIDE SEQUENCE</scope>
</reference>
<accession>A0A382DRI8</accession>
<feature type="non-terminal residue" evidence="1">
    <location>
        <position position="48"/>
    </location>
</feature>
<dbReference type="AlphaFoldDB" id="A0A382DRI8"/>
<evidence type="ECO:0000313" key="1">
    <source>
        <dbReference type="EMBL" id="SVB40845.1"/>
    </source>
</evidence>
<proteinExistence type="predicted"/>
<protein>
    <submittedName>
        <fullName evidence="1">Uncharacterized protein</fullName>
    </submittedName>
</protein>
<name>A0A382DRI8_9ZZZZ</name>
<gene>
    <name evidence="1" type="ORF">METZ01_LOCUS193699</name>
</gene>
<dbReference type="EMBL" id="UINC01040662">
    <property type="protein sequence ID" value="SVB40845.1"/>
    <property type="molecule type" value="Genomic_DNA"/>
</dbReference>
<sequence>MIDEIIISSEFKGKTTMVPSEEIVQSFLISLTPLTNILDIKLFLGAGT</sequence>